<feature type="domain" description="DUF5000" evidence="1">
    <location>
        <begin position="16"/>
        <end position="57"/>
    </location>
</feature>
<gene>
    <name evidence="2" type="ORF">KUV50_04370</name>
</gene>
<protein>
    <recommendedName>
        <fullName evidence="1">DUF5000 domain-containing protein</fullName>
    </recommendedName>
</protein>
<organism evidence="2 3">
    <name type="scientific">Membranihabitans marinus</name>
    <dbReference type="NCBI Taxonomy" id="1227546"/>
    <lineage>
        <taxon>Bacteria</taxon>
        <taxon>Pseudomonadati</taxon>
        <taxon>Bacteroidota</taxon>
        <taxon>Saprospiria</taxon>
        <taxon>Saprospirales</taxon>
        <taxon>Saprospiraceae</taxon>
        <taxon>Membranihabitans</taxon>
    </lineage>
</organism>
<evidence type="ECO:0000313" key="3">
    <source>
        <dbReference type="Proteomes" id="UP000753961"/>
    </source>
</evidence>
<reference evidence="2" key="1">
    <citation type="submission" date="2021-06" db="EMBL/GenBank/DDBJ databases">
        <title>44 bacteria genomes isolated from Dapeng, Shenzhen.</title>
        <authorList>
            <person name="Zheng W."/>
            <person name="Yu S."/>
            <person name="Huang Y."/>
        </authorList>
    </citation>
    <scope>NUCLEOTIDE SEQUENCE</scope>
    <source>
        <strain evidence="2">DP5N28-2</strain>
    </source>
</reference>
<dbReference type="InterPro" id="IPR032164">
    <property type="entry name" value="DUF5000"/>
</dbReference>
<proteinExistence type="predicted"/>
<dbReference type="AlphaFoldDB" id="A0A953LC40"/>
<dbReference type="RefSeq" id="WP_222578878.1">
    <property type="nucleotide sequence ID" value="NZ_JAHVHU010000004.1"/>
</dbReference>
<keyword evidence="3" id="KW-1185">Reference proteome</keyword>
<dbReference type="EMBL" id="JAHVHU010000004">
    <property type="protein sequence ID" value="MBY5957359.1"/>
    <property type="molecule type" value="Genomic_DNA"/>
</dbReference>
<name>A0A953LC40_9BACT</name>
<sequence>MLQKNKFLDFNEKRMNDPHVVGHWKNWSKLAESESHKPSGLPLGEVILEDYEYANKG</sequence>
<evidence type="ECO:0000313" key="2">
    <source>
        <dbReference type="EMBL" id="MBY5957359.1"/>
    </source>
</evidence>
<comment type="caution">
    <text evidence="2">The sequence shown here is derived from an EMBL/GenBank/DDBJ whole genome shotgun (WGS) entry which is preliminary data.</text>
</comment>
<dbReference type="Proteomes" id="UP000753961">
    <property type="component" value="Unassembled WGS sequence"/>
</dbReference>
<accession>A0A953LC40</accession>
<evidence type="ECO:0000259" key="1">
    <source>
        <dbReference type="Pfam" id="PF16391"/>
    </source>
</evidence>
<dbReference type="Pfam" id="PF16391">
    <property type="entry name" value="DUF5000"/>
    <property type="match status" value="1"/>
</dbReference>